<name>A0AAN5CF87_9BILA</name>
<evidence type="ECO:0000313" key="3">
    <source>
        <dbReference type="Proteomes" id="UP001328107"/>
    </source>
</evidence>
<protein>
    <recommendedName>
        <fullName evidence="4">G protein-coupled receptor</fullName>
    </recommendedName>
</protein>
<dbReference type="EMBL" id="BTRK01000003">
    <property type="protein sequence ID" value="GMR43835.1"/>
    <property type="molecule type" value="Genomic_DNA"/>
</dbReference>
<accession>A0AAN5CF87</accession>
<evidence type="ECO:0008006" key="4">
    <source>
        <dbReference type="Google" id="ProtNLM"/>
    </source>
</evidence>
<comment type="caution">
    <text evidence="2">The sequence shown here is derived from an EMBL/GenBank/DDBJ whole genome shotgun (WGS) entry which is preliminary data.</text>
</comment>
<dbReference type="AlphaFoldDB" id="A0AAN5CF87"/>
<sequence>MDFLLEFRRLCERLPVLFYAKIVCSLFCAIPSLLLLFAVLRSSIHANCRILLCLWAVDQMMVYAMVSWLSVHYIFFEKEYFSDDFYPVGISIRNPSKYYQSSPAYFTLFVFAVTSVRWLEFLMVFIYAGALTLSATIGAFLSNLLDITAFVTNIVVVRFSKRRDQNCHKQLNERYQVDSRNFIARAMMPVYFISSSLKV</sequence>
<feature type="transmembrane region" description="Helical" evidence="1">
    <location>
        <begin position="16"/>
        <end position="40"/>
    </location>
</feature>
<keyword evidence="1" id="KW-1133">Transmembrane helix</keyword>
<organism evidence="2 3">
    <name type="scientific">Pristionchus mayeri</name>
    <dbReference type="NCBI Taxonomy" id="1317129"/>
    <lineage>
        <taxon>Eukaryota</taxon>
        <taxon>Metazoa</taxon>
        <taxon>Ecdysozoa</taxon>
        <taxon>Nematoda</taxon>
        <taxon>Chromadorea</taxon>
        <taxon>Rhabditida</taxon>
        <taxon>Rhabditina</taxon>
        <taxon>Diplogasteromorpha</taxon>
        <taxon>Diplogasteroidea</taxon>
        <taxon>Neodiplogasteridae</taxon>
        <taxon>Pristionchus</taxon>
    </lineage>
</organism>
<evidence type="ECO:0000256" key="1">
    <source>
        <dbReference type="SAM" id="Phobius"/>
    </source>
</evidence>
<evidence type="ECO:0000313" key="2">
    <source>
        <dbReference type="EMBL" id="GMR43835.1"/>
    </source>
</evidence>
<feature type="transmembrane region" description="Helical" evidence="1">
    <location>
        <begin position="140"/>
        <end position="159"/>
    </location>
</feature>
<dbReference type="Proteomes" id="UP001328107">
    <property type="component" value="Unassembled WGS sequence"/>
</dbReference>
<feature type="transmembrane region" description="Helical" evidence="1">
    <location>
        <begin position="104"/>
        <end position="128"/>
    </location>
</feature>
<keyword evidence="1" id="KW-0472">Membrane</keyword>
<reference evidence="3" key="1">
    <citation type="submission" date="2022-10" db="EMBL/GenBank/DDBJ databases">
        <title>Genome assembly of Pristionchus species.</title>
        <authorList>
            <person name="Yoshida K."/>
            <person name="Sommer R.J."/>
        </authorList>
    </citation>
    <scope>NUCLEOTIDE SEQUENCE [LARGE SCALE GENOMIC DNA]</scope>
    <source>
        <strain evidence="3">RS5460</strain>
    </source>
</reference>
<gene>
    <name evidence="2" type="ORF">PMAYCL1PPCAC_14030</name>
</gene>
<keyword evidence="3" id="KW-1185">Reference proteome</keyword>
<feature type="transmembrane region" description="Helical" evidence="1">
    <location>
        <begin position="52"/>
        <end position="75"/>
    </location>
</feature>
<keyword evidence="1" id="KW-0812">Transmembrane</keyword>
<proteinExistence type="predicted"/>
<feature type="non-terminal residue" evidence="2">
    <location>
        <position position="199"/>
    </location>
</feature>